<proteinExistence type="predicted"/>
<dbReference type="GeneID" id="93588084"/>
<keyword evidence="2" id="KW-0732">Signal</keyword>
<feature type="compositionally biased region" description="Acidic residues" evidence="1">
    <location>
        <begin position="384"/>
        <end position="440"/>
    </location>
</feature>
<dbReference type="EMBL" id="SAEB01000007">
    <property type="protein sequence ID" value="RVD84006.1"/>
    <property type="molecule type" value="Genomic_DNA"/>
</dbReference>
<dbReference type="RefSeq" id="XP_067489550.1">
    <property type="nucleotide sequence ID" value="XM_067635083.1"/>
</dbReference>
<gene>
    <name evidence="3" type="ORF">DFL_005773</name>
</gene>
<evidence type="ECO:0000313" key="4">
    <source>
        <dbReference type="Proteomes" id="UP000283090"/>
    </source>
</evidence>
<dbReference type="Pfam" id="PF11327">
    <property type="entry name" value="Egh16-like"/>
    <property type="match status" value="1"/>
</dbReference>
<protein>
    <submittedName>
        <fullName evidence="3">Uncharacterized protein</fullName>
    </submittedName>
</protein>
<evidence type="ECO:0000256" key="1">
    <source>
        <dbReference type="SAM" id="MobiDB-lite"/>
    </source>
</evidence>
<evidence type="ECO:0000256" key="2">
    <source>
        <dbReference type="SAM" id="SignalP"/>
    </source>
</evidence>
<reference evidence="3 4" key="1">
    <citation type="submission" date="2019-01" db="EMBL/GenBank/DDBJ databases">
        <title>Intercellular communication is required for trap formation in the nematode-trapping fungus Duddingtonia flagrans.</title>
        <authorList>
            <person name="Youssar L."/>
            <person name="Wernet V."/>
            <person name="Hensel N."/>
            <person name="Hildebrandt H.-G."/>
            <person name="Fischer R."/>
        </authorList>
    </citation>
    <scope>NUCLEOTIDE SEQUENCE [LARGE SCALE GENOMIC DNA]</scope>
    <source>
        <strain evidence="3 4">CBS H-5679</strain>
    </source>
</reference>
<feature type="region of interest" description="Disordered" evidence="1">
    <location>
        <begin position="382"/>
        <end position="440"/>
    </location>
</feature>
<dbReference type="VEuPathDB" id="FungiDB:DFL_005773"/>
<feature type="chain" id="PRO_5019256157" evidence="2">
    <location>
        <begin position="24"/>
        <end position="453"/>
    </location>
</feature>
<dbReference type="Proteomes" id="UP000283090">
    <property type="component" value="Unassembled WGS sequence"/>
</dbReference>
<dbReference type="PANTHER" id="PTHR34618">
    <property type="entry name" value="SURFACE PROTEIN MAS1, PUTATIVE-RELATED"/>
    <property type="match status" value="1"/>
</dbReference>
<organism evidence="3 4">
    <name type="scientific">Arthrobotrys flagrans</name>
    <name type="common">Nematode-trapping fungus</name>
    <name type="synonym">Trichothecium flagrans</name>
    <dbReference type="NCBI Taxonomy" id="97331"/>
    <lineage>
        <taxon>Eukaryota</taxon>
        <taxon>Fungi</taxon>
        <taxon>Dikarya</taxon>
        <taxon>Ascomycota</taxon>
        <taxon>Pezizomycotina</taxon>
        <taxon>Orbiliomycetes</taxon>
        <taxon>Orbiliales</taxon>
        <taxon>Orbiliaceae</taxon>
        <taxon>Arthrobotrys</taxon>
    </lineage>
</organism>
<dbReference type="AlphaFoldDB" id="A0A436ZZA2"/>
<dbReference type="InterPro" id="IPR021476">
    <property type="entry name" value="Egh16-like"/>
</dbReference>
<feature type="signal peptide" evidence="2">
    <location>
        <begin position="1"/>
        <end position="23"/>
    </location>
</feature>
<comment type="caution">
    <text evidence="3">The sequence shown here is derived from an EMBL/GenBank/DDBJ whole genome shotgun (WGS) entry which is preliminary data.</text>
</comment>
<name>A0A436ZZA2_ARTFL</name>
<evidence type="ECO:0000313" key="3">
    <source>
        <dbReference type="EMBL" id="RVD84006.1"/>
    </source>
</evidence>
<accession>A0A436ZZA2</accession>
<keyword evidence="4" id="KW-1185">Reference proteome</keyword>
<dbReference type="OrthoDB" id="5377258at2759"/>
<dbReference type="PANTHER" id="PTHR34618:SF1">
    <property type="entry name" value="SECRETED PROTEIN"/>
    <property type="match status" value="1"/>
</dbReference>
<sequence length="453" mass="50126">MHFSSLLTTATVALVGLSDLASGHLVIMDAWGSNQPKIHGYGLGFSQKNDRKDPFGRILDVPVFDRTVIHDRNNATYLQNGCGFSGNSVGFWYKNNKLAEWNAQKRKKFFFEHKANPVARIIVPKHVEALSLQEGQGRTRKRFNVDKSTVKTGIPKVAAGKTLVVLTRTLKGVPRLLNCRIDYKGTGQSWTRQLKNIGCAQPGQVVTPGCSPAKLSKVFNKFKFQLPADLNCRGTYGPKGGVKNICIVRCQEGSLNGPFGGCIPIQQRRPAAVKTVVVTKTVSGKVTQVTQFVARTTKKLTVQPVKTVTQTVVDTITQRPQPTKTVTVRVITVTKLPYTYTVYVNGKQTTTKATKTNQVVTETITITKTAKPVIETVTVIQKDEFEDEIGGGDDIDDSDPDLEDQPEDDSNDIPIDADDEGPKDDEDDGEDDDASFELDEDTNYYRKLRFRRN</sequence>